<organism evidence="2 3">
    <name type="scientific">Ophiocordyceps camponoti-floridani</name>
    <dbReference type="NCBI Taxonomy" id="2030778"/>
    <lineage>
        <taxon>Eukaryota</taxon>
        <taxon>Fungi</taxon>
        <taxon>Dikarya</taxon>
        <taxon>Ascomycota</taxon>
        <taxon>Pezizomycotina</taxon>
        <taxon>Sordariomycetes</taxon>
        <taxon>Hypocreomycetidae</taxon>
        <taxon>Hypocreales</taxon>
        <taxon>Ophiocordycipitaceae</taxon>
        <taxon>Ophiocordyceps</taxon>
    </lineage>
</organism>
<evidence type="ECO:0000313" key="2">
    <source>
        <dbReference type="EMBL" id="KAF4589714.1"/>
    </source>
</evidence>
<evidence type="ECO:0000313" key="3">
    <source>
        <dbReference type="Proteomes" id="UP000562929"/>
    </source>
</evidence>
<proteinExistence type="predicted"/>
<feature type="compositionally biased region" description="Basic and acidic residues" evidence="1">
    <location>
        <begin position="286"/>
        <end position="295"/>
    </location>
</feature>
<reference evidence="2 3" key="1">
    <citation type="journal article" date="2020" name="G3 (Bethesda)">
        <title>Genetic Underpinnings of Host Manipulation by Ophiocordyceps as Revealed by Comparative Transcriptomics.</title>
        <authorList>
            <person name="Will I."/>
            <person name="Das B."/>
            <person name="Trinh T."/>
            <person name="Brachmann A."/>
            <person name="Ohm R.A."/>
            <person name="de Bekker C."/>
        </authorList>
    </citation>
    <scope>NUCLEOTIDE SEQUENCE [LARGE SCALE GENOMIC DNA]</scope>
    <source>
        <strain evidence="2 3">EC05</strain>
    </source>
</reference>
<feature type="compositionally biased region" description="Basic and acidic residues" evidence="1">
    <location>
        <begin position="493"/>
        <end position="515"/>
    </location>
</feature>
<name>A0A8H4Q8E1_9HYPO</name>
<feature type="compositionally biased region" description="Polar residues" evidence="1">
    <location>
        <begin position="222"/>
        <end position="237"/>
    </location>
</feature>
<gene>
    <name evidence="2" type="ORF">GQ602_003603</name>
</gene>
<feature type="compositionally biased region" description="Polar residues" evidence="1">
    <location>
        <begin position="107"/>
        <end position="118"/>
    </location>
</feature>
<feature type="compositionally biased region" description="Pro residues" evidence="1">
    <location>
        <begin position="447"/>
        <end position="456"/>
    </location>
</feature>
<comment type="caution">
    <text evidence="2">The sequence shown here is derived from an EMBL/GenBank/DDBJ whole genome shotgun (WGS) entry which is preliminary data.</text>
</comment>
<accession>A0A8H4Q8E1</accession>
<dbReference type="AlphaFoldDB" id="A0A8H4Q8E1"/>
<sequence length="818" mass="88876">MPSRASPPAPPSLDGPPNQTGEEAFVGDFDDLDLPAFNDTQATMSESRRRNSIQWSETESLARRSSPLCPDEAPSADWQFDEDDSLPPLSTPRSGGDHLPDTMPLPDSQQQHGPSVSASKKIDFSETASTMRRSSPVGKEATQHALDFFDDASPDPGFPPTSPENHGVGPAPTPPQNSSHLPLDNIYDVTPPPANQQAADSRPTANAARRRGAFQPVRKQLGLQTSRESIGLQPRSTNAKELRASEPSEKEPNLHQEAKRANSSRAKEAAESVEGDSNLTSGVAQAKDDAAQADKGKKRKQRPKQPLQFDEASRVKETQTRPPAHATQKPRMPVVSALRDSAQLSSSPNLVLRKRGAANNKQPRAKKAKATPAAAQKPKKTTAAKRQAPGKQQTAKAERPLRKNNASAFAQPAAADTIVVSSEVEAEFAKSPSIDAAPVNGDEDPLFLPPVTTPPPRRVEYSEPLAPASSPHHMIKAVVDVDWSDNVQAAGAETRRDGEDATHCKLPDSRDETKRLAGAQKRRLSATSPPSTGVVGPERKMSRQGGNQGRPARRASRNYSISVNGSPLPANHVESDHEAAVPAEATSSIKDCPPPKFLNHSQMKVAAAEITSWRKDWLQRLRTADDEARRPRQQQETATAPLQGIPGDVRAQILASLREHDEGNRRRQGATRSGHDGHDGDDGQAEERGGLPDNLSQQLHQIVNTMLRHLKSKEEAGHKVAETYRRNTSGCIEKIGSRQKQERQALTEAMRLDGDQFGRVVRKARSVVKRDSLSRAAGMRELEQNTAERQATYDRAMESLRGLHRQLLQGSGDLGEQG</sequence>
<feature type="region of interest" description="Disordered" evidence="1">
    <location>
        <begin position="489"/>
        <end position="598"/>
    </location>
</feature>
<dbReference type="Proteomes" id="UP000562929">
    <property type="component" value="Unassembled WGS sequence"/>
</dbReference>
<feature type="region of interest" description="Disordered" evidence="1">
    <location>
        <begin position="1"/>
        <end position="413"/>
    </location>
</feature>
<dbReference type="OrthoDB" id="4953021at2759"/>
<dbReference type="EMBL" id="JAACLJ010000003">
    <property type="protein sequence ID" value="KAF4589714.1"/>
    <property type="molecule type" value="Genomic_DNA"/>
</dbReference>
<evidence type="ECO:0000256" key="1">
    <source>
        <dbReference type="SAM" id="MobiDB-lite"/>
    </source>
</evidence>
<feature type="compositionally biased region" description="Pro residues" evidence="1">
    <location>
        <begin position="1"/>
        <end position="14"/>
    </location>
</feature>
<feature type="compositionally biased region" description="Basic and acidic residues" evidence="1">
    <location>
        <begin position="673"/>
        <end position="690"/>
    </location>
</feature>
<feature type="compositionally biased region" description="Basic and acidic residues" evidence="1">
    <location>
        <begin position="238"/>
        <end position="270"/>
    </location>
</feature>
<keyword evidence="3" id="KW-1185">Reference proteome</keyword>
<protein>
    <submittedName>
        <fullName evidence="2">Uncharacterized protein</fullName>
    </submittedName>
</protein>
<feature type="region of interest" description="Disordered" evidence="1">
    <location>
        <begin position="433"/>
        <end position="468"/>
    </location>
</feature>
<feature type="region of interest" description="Disordered" evidence="1">
    <location>
        <begin position="625"/>
        <end position="692"/>
    </location>
</feature>